<organism evidence="6 7">
    <name type="scientific">Lihuaxuella thermophila</name>
    <dbReference type="NCBI Taxonomy" id="1173111"/>
    <lineage>
        <taxon>Bacteria</taxon>
        <taxon>Bacillati</taxon>
        <taxon>Bacillota</taxon>
        <taxon>Bacilli</taxon>
        <taxon>Bacillales</taxon>
        <taxon>Thermoactinomycetaceae</taxon>
        <taxon>Lihuaxuella</taxon>
    </lineage>
</organism>
<proteinExistence type="predicted"/>
<keyword evidence="7" id="KW-1185">Reference proteome</keyword>
<gene>
    <name evidence="6" type="ORF">SAMN05444955_101269</name>
</gene>
<evidence type="ECO:0000256" key="2">
    <source>
        <dbReference type="ARBA" id="ARBA00022692"/>
    </source>
</evidence>
<feature type="transmembrane region" description="Helical" evidence="5">
    <location>
        <begin position="42"/>
        <end position="59"/>
    </location>
</feature>
<keyword evidence="3 5" id="KW-1133">Transmembrane helix</keyword>
<feature type="transmembrane region" description="Helical" evidence="5">
    <location>
        <begin position="6"/>
        <end position="30"/>
    </location>
</feature>
<evidence type="ECO:0000256" key="1">
    <source>
        <dbReference type="ARBA" id="ARBA00004141"/>
    </source>
</evidence>
<evidence type="ECO:0000256" key="5">
    <source>
        <dbReference type="SAM" id="Phobius"/>
    </source>
</evidence>
<name>A0A1H8ARD8_9BACL</name>
<dbReference type="EMBL" id="FOCQ01000001">
    <property type="protein sequence ID" value="SEM72388.1"/>
    <property type="molecule type" value="Genomic_DNA"/>
</dbReference>
<accession>A0A1H8ARD8</accession>
<dbReference type="AlphaFoldDB" id="A0A1H8ARD8"/>
<evidence type="ECO:0000313" key="7">
    <source>
        <dbReference type="Proteomes" id="UP000199695"/>
    </source>
</evidence>
<feature type="transmembrane region" description="Helical" evidence="5">
    <location>
        <begin position="65"/>
        <end position="88"/>
    </location>
</feature>
<evidence type="ECO:0000256" key="4">
    <source>
        <dbReference type="ARBA" id="ARBA00023136"/>
    </source>
</evidence>
<evidence type="ECO:0008006" key="8">
    <source>
        <dbReference type="Google" id="ProtNLM"/>
    </source>
</evidence>
<keyword evidence="2 5" id="KW-0812">Transmembrane</keyword>
<dbReference type="OrthoDB" id="9808930at2"/>
<dbReference type="Proteomes" id="UP000199695">
    <property type="component" value="Unassembled WGS sequence"/>
</dbReference>
<dbReference type="RefSeq" id="WP_089964556.1">
    <property type="nucleotide sequence ID" value="NZ_FOCQ01000001.1"/>
</dbReference>
<keyword evidence="4 5" id="KW-0472">Membrane</keyword>
<dbReference type="Pfam" id="PF09685">
    <property type="entry name" value="MamF_MmsF"/>
    <property type="match status" value="1"/>
</dbReference>
<comment type="subcellular location">
    <subcellularLocation>
        <location evidence="1">Membrane</location>
        <topology evidence="1">Multi-pass membrane protein</topology>
    </subcellularLocation>
</comment>
<dbReference type="STRING" id="1173111.SAMN05444955_101269"/>
<evidence type="ECO:0000256" key="3">
    <source>
        <dbReference type="ARBA" id="ARBA00022989"/>
    </source>
</evidence>
<reference evidence="6 7" key="1">
    <citation type="submission" date="2016-10" db="EMBL/GenBank/DDBJ databases">
        <authorList>
            <person name="de Groot N.N."/>
        </authorList>
    </citation>
    <scope>NUCLEOTIDE SEQUENCE [LARGE SCALE GENOMIC DNA]</scope>
    <source>
        <strain evidence="6 7">DSM 46701</strain>
    </source>
</reference>
<dbReference type="InterPro" id="IPR019109">
    <property type="entry name" value="MamF_MmsF"/>
</dbReference>
<sequence length="108" mass="12498">MVTTEEKWLGVICHVSALFFPILGPLMILLLRRDSPFVREHAREALIFQLVMYIAIYLASWTMFILIGFLLVPVLVVFAFIVTVIAVIRAIEGKNYHYPFTSRWAQKI</sequence>
<evidence type="ECO:0000313" key="6">
    <source>
        <dbReference type="EMBL" id="SEM72388.1"/>
    </source>
</evidence>
<protein>
    <recommendedName>
        <fullName evidence="8">DUF4870 domain-containing protein</fullName>
    </recommendedName>
</protein>